<name>A0A502GEE3_9GAMM</name>
<reference evidence="1 2" key="1">
    <citation type="journal article" date="2019" name="Environ. Microbiol.">
        <title>Species interactions and distinct microbial communities in high Arctic permafrost affected cryosols are associated with the CH4 and CO2 gas fluxes.</title>
        <authorList>
            <person name="Altshuler I."/>
            <person name="Hamel J."/>
            <person name="Turney S."/>
            <person name="Magnuson E."/>
            <person name="Levesque R."/>
            <person name="Greer C."/>
            <person name="Whyte L.G."/>
        </authorList>
    </citation>
    <scope>NUCLEOTIDE SEQUENCE [LARGE SCALE GENOMIC DNA]</scope>
    <source>
        <strain evidence="1 2">E4</strain>
    </source>
</reference>
<dbReference type="AlphaFoldDB" id="A0A502GEE3"/>
<comment type="caution">
    <text evidence="1">The sequence shown here is derived from an EMBL/GenBank/DDBJ whole genome shotgun (WGS) entry which is preliminary data.</text>
</comment>
<accession>A0A502GEE3</accession>
<proteinExistence type="predicted"/>
<dbReference type="EMBL" id="RCZD01000008">
    <property type="protein sequence ID" value="TPG59908.1"/>
    <property type="molecule type" value="Genomic_DNA"/>
</dbReference>
<protein>
    <submittedName>
        <fullName evidence="1">Uncharacterized protein</fullName>
    </submittedName>
</protein>
<evidence type="ECO:0000313" key="1">
    <source>
        <dbReference type="EMBL" id="TPG59908.1"/>
    </source>
</evidence>
<dbReference type="Proteomes" id="UP000317663">
    <property type="component" value="Unassembled WGS sequence"/>
</dbReference>
<keyword evidence="2" id="KW-1185">Reference proteome</keyword>
<organism evidence="1 2">
    <name type="scientific">Ewingella americana</name>
    <dbReference type="NCBI Taxonomy" id="41202"/>
    <lineage>
        <taxon>Bacteria</taxon>
        <taxon>Pseudomonadati</taxon>
        <taxon>Pseudomonadota</taxon>
        <taxon>Gammaproteobacteria</taxon>
        <taxon>Enterobacterales</taxon>
        <taxon>Yersiniaceae</taxon>
        <taxon>Ewingella</taxon>
    </lineage>
</organism>
<dbReference type="RefSeq" id="WP_140473637.1">
    <property type="nucleotide sequence ID" value="NZ_RCZD01000008.1"/>
</dbReference>
<gene>
    <name evidence="1" type="ORF">EAH77_15185</name>
</gene>
<evidence type="ECO:0000313" key="2">
    <source>
        <dbReference type="Proteomes" id="UP000317663"/>
    </source>
</evidence>
<sequence length="231" mass="25785">MSTLVKAAINEVLASDNIYASSITAAYQIPTLAALIKDLGISPVQFSGNRWFGLKKTPEITVVSAQDIPHYPITTFLFDILNKADLLDDFWKWVSLVKANKFYGLTQKGSVEQAFAPLATQDKISCVQEIRDFIKKRRSNLVGLSLMSIDKGSTQALVFGRIPSNDTFSWQRLNGFLFSTAASAAAKLKFKNISKQCFQTRDVNWSPLKEEYGSSIVRTLTEFDYILCTDS</sequence>